<dbReference type="GO" id="GO:0005856">
    <property type="term" value="C:cytoskeleton"/>
    <property type="evidence" value="ECO:0007669"/>
    <property type="project" value="UniProtKB-ARBA"/>
</dbReference>
<dbReference type="PANTHER" id="PTHR21683:SF3">
    <property type="entry name" value="CILIA AND FLAGELLA ASSOCIATED PROTEIN 100"/>
    <property type="match status" value="1"/>
</dbReference>
<accession>U6MAE3</accession>
<feature type="domain" description="DUF4200" evidence="4">
    <location>
        <begin position="121"/>
        <end position="238"/>
    </location>
</feature>
<evidence type="ECO:0000256" key="3">
    <source>
        <dbReference type="SAM" id="MobiDB-lite"/>
    </source>
</evidence>
<proteinExistence type="predicted"/>
<keyword evidence="1 2" id="KW-0175">Coiled coil</keyword>
<evidence type="ECO:0000256" key="2">
    <source>
        <dbReference type="SAM" id="Coils"/>
    </source>
</evidence>
<evidence type="ECO:0000313" key="6">
    <source>
        <dbReference type="Proteomes" id="UP000030763"/>
    </source>
</evidence>
<feature type="compositionally biased region" description="Polar residues" evidence="3">
    <location>
        <begin position="8"/>
        <end position="33"/>
    </location>
</feature>
<dbReference type="OrthoDB" id="10264063at2759"/>
<feature type="coiled-coil region" evidence="2">
    <location>
        <begin position="389"/>
        <end position="416"/>
    </location>
</feature>
<feature type="coiled-coil region" evidence="2">
    <location>
        <begin position="273"/>
        <end position="325"/>
    </location>
</feature>
<dbReference type="InterPro" id="IPR025252">
    <property type="entry name" value="DUF4200"/>
</dbReference>
<evidence type="ECO:0000313" key="5">
    <source>
        <dbReference type="EMBL" id="CDJ61011.1"/>
    </source>
</evidence>
<sequence>MSQDLHRSTSSVATSGEVSCGSEEQQGPHTTALENCVQDGKEIRKGETVANGAQGQDTSVPASQTLSPRPPSNATGSTPAHQESASLVIDPRSDSKPRSTNANQIRKALTLKEKRVGTRALVEKTREAFLLEMAIDTRKAEILKLHDRAAEKSEAVRKAESMLTRDAQKFDEFLRSSDAAAHEAIRKADEAARVSQEKATAVRQLRQKLDATKARAASNREKVKEYSRYRAFLTHITPQDWLKDQEELSKERVQQQKQQWVQSQLQQQQLQYAADIEAIDEDLHEKLQELEKKKSRGVKASAGLRKELEEKAEKKKRQLSRKLKTAAEFETIFDAENMALSAIDLYFKDPQEPLRLFKELEEENLFLIQNAHETVIELEAMEKRFADTRAEMGARLEGLETVIAQLQQQLQQQRAKCMQHRGGQLPFPPGAHDISQNPSNYSRSVLGKEELASQEQESDASAALQKLTVHVSAIHAACGFEKEASVDCLRMLEQIEARLDSHLAALAKHEGKQSSARSNKSSQRMFRCHFSVKCCAKEGGSPHLDCFELAAKECSQSGAFLCA</sequence>
<dbReference type="RefSeq" id="XP_013337661.1">
    <property type="nucleotide sequence ID" value="XM_013482207.1"/>
</dbReference>
<dbReference type="PANTHER" id="PTHR21683">
    <property type="entry name" value="COILED-COIL DOMAIN-CONTAINING PROTEIN 42 LIKE-2-LIKE-RELATED"/>
    <property type="match status" value="1"/>
</dbReference>
<protein>
    <recommendedName>
        <fullName evidence="4">DUF4200 domain-containing protein</fullName>
    </recommendedName>
</protein>
<organism evidence="5 6">
    <name type="scientific">Eimeria maxima</name>
    <name type="common">Coccidian parasite</name>
    <dbReference type="NCBI Taxonomy" id="5804"/>
    <lineage>
        <taxon>Eukaryota</taxon>
        <taxon>Sar</taxon>
        <taxon>Alveolata</taxon>
        <taxon>Apicomplexa</taxon>
        <taxon>Conoidasida</taxon>
        <taxon>Coccidia</taxon>
        <taxon>Eucoccidiorida</taxon>
        <taxon>Eimeriorina</taxon>
        <taxon>Eimeriidae</taxon>
        <taxon>Eimeria</taxon>
    </lineage>
</organism>
<feature type="region of interest" description="Disordered" evidence="3">
    <location>
        <begin position="1"/>
        <end position="103"/>
    </location>
</feature>
<dbReference type="Proteomes" id="UP000030763">
    <property type="component" value="Unassembled WGS sequence"/>
</dbReference>
<evidence type="ECO:0000259" key="4">
    <source>
        <dbReference type="Pfam" id="PF13863"/>
    </source>
</evidence>
<evidence type="ECO:0000256" key="1">
    <source>
        <dbReference type="ARBA" id="ARBA00023054"/>
    </source>
</evidence>
<reference evidence="5" key="2">
    <citation type="submission" date="2013-10" db="EMBL/GenBank/DDBJ databases">
        <authorList>
            <person name="Aslett M."/>
        </authorList>
    </citation>
    <scope>NUCLEOTIDE SEQUENCE [LARGE SCALE GENOMIC DNA]</scope>
    <source>
        <strain evidence="5">Weybridge</strain>
    </source>
</reference>
<name>U6MAE3_EIMMA</name>
<reference evidence="5" key="1">
    <citation type="submission" date="2013-10" db="EMBL/GenBank/DDBJ databases">
        <title>Genomic analysis of the causative agents of coccidiosis in chickens.</title>
        <authorList>
            <person name="Reid A.J."/>
            <person name="Blake D."/>
            <person name="Billington K."/>
            <person name="Browne H."/>
            <person name="Dunn M."/>
            <person name="Hung S."/>
            <person name="Kawahara F."/>
            <person name="Miranda-Saavedra D."/>
            <person name="Mourier T."/>
            <person name="Nagra H."/>
            <person name="Otto T.D."/>
            <person name="Rawlings N."/>
            <person name="Sanchez A."/>
            <person name="Sanders M."/>
            <person name="Subramaniam C."/>
            <person name="Tay Y."/>
            <person name="Dear P."/>
            <person name="Doerig C."/>
            <person name="Gruber A."/>
            <person name="Parkinson J."/>
            <person name="Shirley M."/>
            <person name="Wan K.L."/>
            <person name="Berriman M."/>
            <person name="Tomley F."/>
            <person name="Pain A."/>
        </authorList>
    </citation>
    <scope>NUCLEOTIDE SEQUENCE [LARGE SCALE GENOMIC DNA]</scope>
    <source>
        <strain evidence="5">Weybridge</strain>
    </source>
</reference>
<dbReference type="GeneID" id="25334846"/>
<dbReference type="VEuPathDB" id="ToxoDB:EMWEY_00008600"/>
<dbReference type="AlphaFoldDB" id="U6MAE3"/>
<dbReference type="EMBL" id="HG721982">
    <property type="protein sequence ID" value="CDJ61011.1"/>
    <property type="molecule type" value="Genomic_DNA"/>
</dbReference>
<keyword evidence="6" id="KW-1185">Reference proteome</keyword>
<dbReference type="Pfam" id="PF13863">
    <property type="entry name" value="DUF4200"/>
    <property type="match status" value="1"/>
</dbReference>
<feature type="compositionally biased region" description="Polar residues" evidence="3">
    <location>
        <begin position="51"/>
        <end position="85"/>
    </location>
</feature>
<dbReference type="InterPro" id="IPR051147">
    <property type="entry name" value="CFAP_domain-containing"/>
</dbReference>
<gene>
    <name evidence="5" type="ORF">EMWEY_00008600</name>
</gene>